<organism evidence="1">
    <name type="scientific">viral metagenome</name>
    <dbReference type="NCBI Taxonomy" id="1070528"/>
    <lineage>
        <taxon>unclassified sequences</taxon>
        <taxon>metagenomes</taxon>
        <taxon>organismal metagenomes</taxon>
    </lineage>
</organism>
<reference evidence="1" key="1">
    <citation type="journal article" date="2020" name="Nature">
        <title>Giant virus diversity and host interactions through global metagenomics.</title>
        <authorList>
            <person name="Schulz F."/>
            <person name="Roux S."/>
            <person name="Paez-Espino D."/>
            <person name="Jungbluth S."/>
            <person name="Walsh D.A."/>
            <person name="Denef V.J."/>
            <person name="McMahon K.D."/>
            <person name="Konstantinidis K.T."/>
            <person name="Eloe-Fadrosh E.A."/>
            <person name="Kyrpides N.C."/>
            <person name="Woyke T."/>
        </authorList>
    </citation>
    <scope>NUCLEOTIDE SEQUENCE</scope>
    <source>
        <strain evidence="1">GVMAG-M-3300025138-11</strain>
    </source>
</reference>
<name>A0A6C0IXJ3_9ZZZZ</name>
<evidence type="ECO:0000313" key="1">
    <source>
        <dbReference type="EMBL" id="QHT97309.1"/>
    </source>
</evidence>
<dbReference type="AlphaFoldDB" id="A0A6C0IXJ3"/>
<accession>A0A6C0IXJ3</accession>
<proteinExistence type="predicted"/>
<sequence length="74" mass="8848">MIKQLKILGYQFLFINNASQTNQGIPACICYIKAGTDNQYKLQYNDYKTNEFKNMNVTYCLSHKFISRDYYYHL</sequence>
<dbReference type="EMBL" id="MN740274">
    <property type="protein sequence ID" value="QHT97309.1"/>
    <property type="molecule type" value="Genomic_DNA"/>
</dbReference>
<protein>
    <submittedName>
        <fullName evidence="1">Uncharacterized protein</fullName>
    </submittedName>
</protein>